<feature type="domain" description="ABC transmembrane type-1" evidence="9">
    <location>
        <begin position="336"/>
        <end position="534"/>
    </location>
</feature>
<feature type="transmembrane region" description="Helical" evidence="8">
    <location>
        <begin position="233"/>
        <end position="253"/>
    </location>
</feature>
<feature type="transmembrane region" description="Helical" evidence="8">
    <location>
        <begin position="280"/>
        <end position="302"/>
    </location>
</feature>
<feature type="transmembrane region" description="Helical" evidence="8">
    <location>
        <begin position="189"/>
        <end position="213"/>
    </location>
</feature>
<keyword evidence="5 8" id="KW-0812">Transmembrane</keyword>
<evidence type="ECO:0000256" key="1">
    <source>
        <dbReference type="ARBA" id="ARBA00004429"/>
    </source>
</evidence>
<feature type="transmembrane region" description="Helical" evidence="8">
    <location>
        <begin position="134"/>
        <end position="153"/>
    </location>
</feature>
<feature type="transmembrane region" description="Helical" evidence="8">
    <location>
        <begin position="94"/>
        <end position="114"/>
    </location>
</feature>
<keyword evidence="2 8" id="KW-0813">Transport</keyword>
<dbReference type="InterPro" id="IPR000515">
    <property type="entry name" value="MetI-like"/>
</dbReference>
<feature type="transmembrane region" description="Helical" evidence="8">
    <location>
        <begin position="456"/>
        <end position="478"/>
    </location>
</feature>
<dbReference type="PANTHER" id="PTHR43357:SF4">
    <property type="entry name" value="INNER MEMBRANE ABC TRANSPORTER PERMEASE PROTEIN YDCV"/>
    <property type="match status" value="1"/>
</dbReference>
<reference evidence="11" key="1">
    <citation type="journal article" date="2019" name="Int. J. Syst. Evol. Microbiol.">
        <title>The Global Catalogue of Microorganisms (GCM) 10K type strain sequencing project: providing services to taxonomists for standard genome sequencing and annotation.</title>
        <authorList>
            <consortium name="The Broad Institute Genomics Platform"/>
            <consortium name="The Broad Institute Genome Sequencing Center for Infectious Disease"/>
            <person name="Wu L."/>
            <person name="Ma J."/>
        </authorList>
    </citation>
    <scope>NUCLEOTIDE SEQUENCE [LARGE SCALE GENOMIC DNA]</scope>
    <source>
        <strain evidence="11">DFY41</strain>
    </source>
</reference>
<keyword evidence="7 8" id="KW-0472">Membrane</keyword>
<accession>A0ABW0BH24</accession>
<dbReference type="Pfam" id="PF00528">
    <property type="entry name" value="BPD_transp_1"/>
    <property type="match status" value="2"/>
</dbReference>
<dbReference type="SUPFAM" id="SSF161098">
    <property type="entry name" value="MetI-like"/>
    <property type="match status" value="2"/>
</dbReference>
<dbReference type="PROSITE" id="PS50928">
    <property type="entry name" value="ABC_TM1"/>
    <property type="match status" value="2"/>
</dbReference>
<protein>
    <submittedName>
        <fullName evidence="10">ABC transporter permease</fullName>
    </submittedName>
</protein>
<evidence type="ECO:0000313" key="10">
    <source>
        <dbReference type="EMBL" id="MFC5176634.1"/>
    </source>
</evidence>
<evidence type="ECO:0000313" key="11">
    <source>
        <dbReference type="Proteomes" id="UP001596087"/>
    </source>
</evidence>
<feature type="transmembrane region" description="Helical" evidence="8">
    <location>
        <begin position="375"/>
        <end position="400"/>
    </location>
</feature>
<keyword evidence="3" id="KW-1003">Cell membrane</keyword>
<feature type="transmembrane region" description="Helical" evidence="8">
    <location>
        <begin position="346"/>
        <end position="363"/>
    </location>
</feature>
<dbReference type="Proteomes" id="UP001596087">
    <property type="component" value="Unassembled WGS sequence"/>
</dbReference>
<evidence type="ECO:0000256" key="8">
    <source>
        <dbReference type="RuleBase" id="RU363032"/>
    </source>
</evidence>
<evidence type="ECO:0000256" key="7">
    <source>
        <dbReference type="ARBA" id="ARBA00023136"/>
    </source>
</evidence>
<evidence type="ECO:0000256" key="5">
    <source>
        <dbReference type="ARBA" id="ARBA00022692"/>
    </source>
</evidence>
<feature type="transmembrane region" description="Helical" evidence="8">
    <location>
        <begin position="58"/>
        <end position="82"/>
    </location>
</feature>
<keyword evidence="6 8" id="KW-1133">Transmembrane helix</keyword>
<feature type="transmembrane region" description="Helical" evidence="8">
    <location>
        <begin position="412"/>
        <end position="435"/>
    </location>
</feature>
<evidence type="ECO:0000256" key="3">
    <source>
        <dbReference type="ARBA" id="ARBA00022475"/>
    </source>
</evidence>
<dbReference type="Gene3D" id="1.10.3720.10">
    <property type="entry name" value="MetI-like"/>
    <property type="match status" value="2"/>
</dbReference>
<organism evidence="10 11">
    <name type="scientific">Nocardioides taihuensis</name>
    <dbReference type="NCBI Taxonomy" id="1835606"/>
    <lineage>
        <taxon>Bacteria</taxon>
        <taxon>Bacillati</taxon>
        <taxon>Actinomycetota</taxon>
        <taxon>Actinomycetes</taxon>
        <taxon>Propionibacteriales</taxon>
        <taxon>Nocardioidaceae</taxon>
        <taxon>Nocardioides</taxon>
    </lineage>
</organism>
<dbReference type="InterPro" id="IPR035906">
    <property type="entry name" value="MetI-like_sf"/>
</dbReference>
<evidence type="ECO:0000256" key="4">
    <source>
        <dbReference type="ARBA" id="ARBA00022519"/>
    </source>
</evidence>
<gene>
    <name evidence="10" type="ORF">ACFPGP_08115</name>
</gene>
<dbReference type="CDD" id="cd06261">
    <property type="entry name" value="TM_PBP2"/>
    <property type="match status" value="2"/>
</dbReference>
<feature type="transmembrane region" description="Helical" evidence="8">
    <location>
        <begin position="513"/>
        <end position="534"/>
    </location>
</feature>
<evidence type="ECO:0000256" key="2">
    <source>
        <dbReference type="ARBA" id="ARBA00022448"/>
    </source>
</evidence>
<dbReference type="PANTHER" id="PTHR43357">
    <property type="entry name" value="INNER MEMBRANE ABC TRANSPORTER PERMEASE PROTEIN YDCV"/>
    <property type="match status" value="1"/>
</dbReference>
<comment type="similarity">
    <text evidence="8">Belongs to the binding-protein-dependent transport system permease family.</text>
</comment>
<comment type="subcellular location">
    <subcellularLocation>
        <location evidence="1">Cell inner membrane</location>
        <topology evidence="1">Multi-pass membrane protein</topology>
    </subcellularLocation>
    <subcellularLocation>
        <location evidence="8">Cell membrane</location>
        <topology evidence="8">Multi-pass membrane protein</topology>
    </subcellularLocation>
</comment>
<dbReference type="EMBL" id="JBHSKD010000008">
    <property type="protein sequence ID" value="MFC5176634.1"/>
    <property type="molecule type" value="Genomic_DNA"/>
</dbReference>
<evidence type="ECO:0000256" key="6">
    <source>
        <dbReference type="ARBA" id="ARBA00022989"/>
    </source>
</evidence>
<evidence type="ECO:0000259" key="9">
    <source>
        <dbReference type="PROSITE" id="PS50928"/>
    </source>
</evidence>
<name>A0ABW0BH24_9ACTN</name>
<sequence>MNRRVLGLLGLALVPVAAFGVFFVLPVSGMIAVGLFPDGTFDPGGVAEVLARPRTHRVLWFTVWSSALGTALSLLLGLPAAYALHRLRLPARRVLLALLLVPFVLPTVVVGVAFRQLLRGSGALGFLGIDQTAIAVVAGLVFFNVAVVVRTVGVSWESLDPRPAEAAATLGARPWQVLWTVTLPALRPAIVSAASIVFLFCATAFGIVLTLGGVRVATVETEIYLLTTTLYDLQAAAALSILQIVVVVTLLLVGRRVRAVPDPTVSRTTPRLRRPGRRDLPAVALTGLLLVYLAVPIAALVVGSLRVGDGWSLENYRALTTRGQHQALLVPVTEALQVSLQTAVDATWMAVGAGLFIALLVTRRSRTRTERRLRGLLDGLFLLPLGVSAVTLGFGFLITLDQPPLDLRDSRLLVPVAQALVALPLVVRTLVPVLAGIDDRQRQAAASLGAPPWRTLLVVDLPVVWKPLLAAAGFAFAVSLGEFGATSFLARPESPTLPVVIVTLLGRPGDLNYGMALAASVVLAAVVAAVVLLVERLRVRSVGAF</sequence>
<proteinExistence type="inferred from homology"/>
<keyword evidence="4" id="KW-0997">Cell inner membrane</keyword>
<feature type="domain" description="ABC transmembrane type-1" evidence="9">
    <location>
        <begin position="59"/>
        <end position="252"/>
    </location>
</feature>
<comment type="caution">
    <text evidence="10">The sequence shown here is derived from an EMBL/GenBank/DDBJ whole genome shotgun (WGS) entry which is preliminary data.</text>
</comment>
<keyword evidence="11" id="KW-1185">Reference proteome</keyword>
<dbReference type="RefSeq" id="WP_378589098.1">
    <property type="nucleotide sequence ID" value="NZ_JBHSKD010000008.1"/>
</dbReference>